<dbReference type="AlphaFoldDB" id="A0A0M4F3G0"/>
<organism evidence="2 3">
    <name type="scientific">Drosophila busckii</name>
    <name type="common">Fruit fly</name>
    <dbReference type="NCBI Taxonomy" id="30019"/>
    <lineage>
        <taxon>Eukaryota</taxon>
        <taxon>Metazoa</taxon>
        <taxon>Ecdysozoa</taxon>
        <taxon>Arthropoda</taxon>
        <taxon>Hexapoda</taxon>
        <taxon>Insecta</taxon>
        <taxon>Pterygota</taxon>
        <taxon>Neoptera</taxon>
        <taxon>Endopterygota</taxon>
        <taxon>Diptera</taxon>
        <taxon>Brachycera</taxon>
        <taxon>Muscomorpha</taxon>
        <taxon>Ephydroidea</taxon>
        <taxon>Drosophilidae</taxon>
        <taxon>Drosophila</taxon>
    </lineage>
</organism>
<feature type="compositionally biased region" description="Polar residues" evidence="1">
    <location>
        <begin position="309"/>
        <end position="321"/>
    </location>
</feature>
<feature type="compositionally biased region" description="Low complexity" evidence="1">
    <location>
        <begin position="363"/>
        <end position="389"/>
    </location>
</feature>
<feature type="region of interest" description="Disordered" evidence="1">
    <location>
        <begin position="1"/>
        <end position="27"/>
    </location>
</feature>
<dbReference type="EMBL" id="CP012526">
    <property type="protein sequence ID" value="ALC45757.1"/>
    <property type="molecule type" value="Genomic_DNA"/>
</dbReference>
<dbReference type="Proteomes" id="UP000494163">
    <property type="component" value="Chromosome 3R"/>
</dbReference>
<feature type="region of interest" description="Disordered" evidence="1">
    <location>
        <begin position="887"/>
        <end position="950"/>
    </location>
</feature>
<dbReference type="OrthoDB" id="7765355at2759"/>
<protein>
    <submittedName>
        <fullName evidence="2">CG14712</fullName>
    </submittedName>
</protein>
<dbReference type="STRING" id="30019.A0A0M4F3G0"/>
<feature type="compositionally biased region" description="Low complexity" evidence="1">
    <location>
        <begin position="912"/>
        <end position="923"/>
    </location>
</feature>
<evidence type="ECO:0000313" key="2">
    <source>
        <dbReference type="EMBL" id="ALC45757.1"/>
    </source>
</evidence>
<evidence type="ECO:0000313" key="3">
    <source>
        <dbReference type="Proteomes" id="UP000494163"/>
    </source>
</evidence>
<gene>
    <name evidence="2" type="ORF">Dbus_chr3Rg507</name>
</gene>
<evidence type="ECO:0000256" key="1">
    <source>
        <dbReference type="SAM" id="MobiDB-lite"/>
    </source>
</evidence>
<keyword evidence="3" id="KW-1185">Reference proteome</keyword>
<feature type="compositionally biased region" description="Basic residues" evidence="1">
    <location>
        <begin position="941"/>
        <end position="950"/>
    </location>
</feature>
<feature type="compositionally biased region" description="Polar residues" evidence="1">
    <location>
        <begin position="7"/>
        <end position="27"/>
    </location>
</feature>
<feature type="region of interest" description="Disordered" evidence="1">
    <location>
        <begin position="362"/>
        <end position="395"/>
    </location>
</feature>
<accession>A0A0M4F3G0</accession>
<proteinExistence type="predicted"/>
<sequence>MERRSSLIMTSPRPSTQPIADSTWIDSTNRPTPPHLRWNLSPKHRSSSSGCLNVSSYSDMQQNNSLHQTSRTSVSKLTRQKLNLSQLDPETFADVHSSGLTSRIVKYQQDQQARANTGGLQRSISFNNVYKPVTQARRTTLAPPLGRKSHLPSIAMTRIAPPERSFYCGNTLPGLLRSNSLVGVEPSNSEQLLRENRPIMHPPPLQHESEPTRSVLEELKEISRKRINSSDMQQPDNKTKKTCNRFADFVDHPGPLPQVHLPIPMNMPPHAQPSFKRNRELSVAVPLGVYHSPLLLPQLQQLFQHPPTHANSVSPQQSPEQQAKRRNCNYSNDIASSLSSSKPHSNKRKLYNMRQKLSQTNISMQSTSAANSSSCSSSSPDTSPSQQAAKIQRKYTTSDYAAEQLSKAQSMPITPLPATPAASVQATLSAPLEQQTAAAAAAAAKPKLILFNAKQRQQAAGTERTLDFDSPDVDAGEYAGIQFVQPKQQNSLSGKNISMERTQKSKLALMLSSLRGEIYQDEPEPEPTATTTTAAAAADQLDASLPPATALPTPIKPMPIAATTTATVTATTAIKPIILTPKPAATATVAPIFGTAASPMFGTAATTPASTAATNLFSFGGSTEANKSATAAPTTNSGTNLFSFGGAAKDATAASNTNSFGFNAQPAAATAANSNAFGFNAQQTPQFGSSSANNNNTAAAAAKPFAFGATTQQQSAAPAAAANGGFSFSSAAQKSGSTNLFGAPAANPTTGIVKPSFGFGASSTPAAAAAATTAAAPTAAAPTFGGFGAAAPTSSNQNKPFAFGAATNNSTASPIGGNLFASAVSAAQNQAKPASFAFSQAGSNSAATNPNANAPFAFGAAQPQSGGMPKPFAFGAAANSTPAQNLFGSPAAAPAPAASTGAFNFSGMPGTPQQQQQQQQQPQINGGNMFAPPSTPENRPIRRATRRLQK</sequence>
<feature type="region of interest" description="Disordered" evidence="1">
    <location>
        <begin position="306"/>
        <end position="325"/>
    </location>
</feature>
<name>A0A0M4F3G0_DROBS</name>
<dbReference type="OMA" id="FTTRICD"/>
<reference evidence="2 3" key="1">
    <citation type="submission" date="2015-08" db="EMBL/GenBank/DDBJ databases">
        <title>Ancestral chromatin configuration constrains chromatin evolution on differentiating sex chromosomes in Drosophila.</title>
        <authorList>
            <person name="Zhou Q."/>
            <person name="Bachtrog D."/>
        </authorList>
    </citation>
    <scope>NUCLEOTIDE SEQUENCE [LARGE SCALE GENOMIC DNA]</scope>
    <source>
        <tissue evidence="2">Whole larvae</tissue>
    </source>
</reference>